<reference evidence="10 11" key="1">
    <citation type="submission" date="2020-04" db="EMBL/GenBank/DDBJ databases">
        <authorList>
            <person name="Alioto T."/>
            <person name="Alioto T."/>
            <person name="Gomez Garrido J."/>
        </authorList>
    </citation>
    <scope>NUCLEOTIDE SEQUENCE [LARGE SCALE GENOMIC DNA]</scope>
</reference>
<keyword evidence="5" id="KW-0255">Endonuclease</keyword>
<dbReference type="Proteomes" id="UP000494165">
    <property type="component" value="Unassembled WGS sequence"/>
</dbReference>
<dbReference type="Gene3D" id="3.30.420.10">
    <property type="entry name" value="Ribonuclease H-like superfamily/Ribonuclease H"/>
    <property type="match status" value="1"/>
</dbReference>
<evidence type="ECO:0000256" key="5">
    <source>
        <dbReference type="ARBA" id="ARBA00022759"/>
    </source>
</evidence>
<dbReference type="InterPro" id="IPR050951">
    <property type="entry name" value="Retrovirus_Pol_polyprotein"/>
</dbReference>
<protein>
    <recommendedName>
        <fullName evidence="1">RNA-directed DNA polymerase</fullName>
        <ecNumber evidence="1">2.7.7.49</ecNumber>
    </recommendedName>
</protein>
<dbReference type="InterPro" id="IPR043502">
    <property type="entry name" value="DNA/RNA_pol_sf"/>
</dbReference>
<dbReference type="Pfam" id="PF00665">
    <property type="entry name" value="rve"/>
    <property type="match status" value="1"/>
</dbReference>
<dbReference type="PROSITE" id="PS50994">
    <property type="entry name" value="INTEGRASE"/>
    <property type="match status" value="1"/>
</dbReference>
<sequence>MFILRTLKNAERNYSQVEIEALAVVWAVKKFRQFLWGRKFTLITDHKPLIGIFGEGKGVNEDLPTKLKRLPLPDEDGEEEELEVADCKIAFLECFQHDDIMSLAQLKQETEKDPKMSQLKTLILQGRAAVPGSLRAAALKALHLVHFGMAKMKALARSYFWWPGMDKDIEEMARSCEPCLLVNKSPNKALVIPWSIPHRPWSRIHLDFFELKRGESFMIVADGLSGYMDVEKTKGLDAKEASRVCRKLFRTHGLCDVIVADNGPAFRSEEFQEFCKNNGIEIIYSPPYSPASNGVAERAVQTAKQFLKKTENLKWLAKLDSFILGHNATPNPRTGVAPAEFNLGRRPQTVLDKLHPSAVAMRKKVERDRKAAAAVARLPKIEKDQRVVFRNFHPRGPKWQAGRVKKILGPRRVMIEEDKNKVVLERHTDQVKPVGKGHINRPVETREVLDSNLTSPAARPSRIRKPPDRLRF</sequence>
<dbReference type="EMBL" id="CADEPI010000709">
    <property type="protein sequence ID" value="CAB3388179.1"/>
    <property type="molecule type" value="Genomic_DNA"/>
</dbReference>
<evidence type="ECO:0000256" key="7">
    <source>
        <dbReference type="ARBA" id="ARBA00022918"/>
    </source>
</evidence>
<dbReference type="GO" id="GO:0015074">
    <property type="term" value="P:DNA integration"/>
    <property type="evidence" value="ECO:0007669"/>
    <property type="project" value="InterPro"/>
</dbReference>
<keyword evidence="3" id="KW-0548">Nucleotidyltransferase</keyword>
<dbReference type="SUPFAM" id="SSF56672">
    <property type="entry name" value="DNA/RNA polymerases"/>
    <property type="match status" value="1"/>
</dbReference>
<evidence type="ECO:0000313" key="11">
    <source>
        <dbReference type="Proteomes" id="UP000494165"/>
    </source>
</evidence>
<dbReference type="EC" id="2.7.7.49" evidence="1"/>
<keyword evidence="11" id="KW-1185">Reference proteome</keyword>
<feature type="region of interest" description="Disordered" evidence="8">
    <location>
        <begin position="451"/>
        <end position="472"/>
    </location>
</feature>
<dbReference type="OrthoDB" id="7695119at2759"/>
<evidence type="ECO:0000259" key="9">
    <source>
        <dbReference type="PROSITE" id="PS50994"/>
    </source>
</evidence>
<evidence type="ECO:0000313" key="10">
    <source>
        <dbReference type="EMBL" id="CAB3388179.1"/>
    </source>
</evidence>
<organism evidence="10 11">
    <name type="scientific">Cloeon dipterum</name>
    <dbReference type="NCBI Taxonomy" id="197152"/>
    <lineage>
        <taxon>Eukaryota</taxon>
        <taxon>Metazoa</taxon>
        <taxon>Ecdysozoa</taxon>
        <taxon>Arthropoda</taxon>
        <taxon>Hexapoda</taxon>
        <taxon>Insecta</taxon>
        <taxon>Pterygota</taxon>
        <taxon>Palaeoptera</taxon>
        <taxon>Ephemeroptera</taxon>
        <taxon>Pisciforma</taxon>
        <taxon>Baetidae</taxon>
        <taxon>Cloeon</taxon>
    </lineage>
</organism>
<dbReference type="InterPro" id="IPR036397">
    <property type="entry name" value="RNaseH_sf"/>
</dbReference>
<dbReference type="SUPFAM" id="SSF53098">
    <property type="entry name" value="Ribonuclease H-like"/>
    <property type="match status" value="1"/>
</dbReference>
<dbReference type="GO" id="GO:0003964">
    <property type="term" value="F:RNA-directed DNA polymerase activity"/>
    <property type="evidence" value="ECO:0007669"/>
    <property type="project" value="UniProtKB-KW"/>
</dbReference>
<dbReference type="GO" id="GO:0004519">
    <property type="term" value="F:endonuclease activity"/>
    <property type="evidence" value="ECO:0007669"/>
    <property type="project" value="UniProtKB-KW"/>
</dbReference>
<comment type="caution">
    <text evidence="10">The sequence shown here is derived from an EMBL/GenBank/DDBJ whole genome shotgun (WGS) entry which is preliminary data.</text>
</comment>
<evidence type="ECO:0000256" key="1">
    <source>
        <dbReference type="ARBA" id="ARBA00012493"/>
    </source>
</evidence>
<proteinExistence type="predicted"/>
<gene>
    <name evidence="10" type="ORF">CLODIP_2_CD04203</name>
</gene>
<accession>A0A8S1E773</accession>
<name>A0A8S1E773_9INSE</name>
<evidence type="ECO:0000256" key="4">
    <source>
        <dbReference type="ARBA" id="ARBA00022722"/>
    </source>
</evidence>
<evidence type="ECO:0000256" key="2">
    <source>
        <dbReference type="ARBA" id="ARBA00022679"/>
    </source>
</evidence>
<keyword evidence="2" id="KW-0808">Transferase</keyword>
<dbReference type="InterPro" id="IPR041588">
    <property type="entry name" value="Integrase_H2C2"/>
</dbReference>
<evidence type="ECO:0000256" key="8">
    <source>
        <dbReference type="SAM" id="MobiDB-lite"/>
    </source>
</evidence>
<dbReference type="GO" id="GO:0042575">
    <property type="term" value="C:DNA polymerase complex"/>
    <property type="evidence" value="ECO:0007669"/>
    <property type="project" value="UniProtKB-ARBA"/>
</dbReference>
<keyword evidence="7" id="KW-0695">RNA-directed DNA polymerase</keyword>
<feature type="domain" description="Integrase catalytic" evidence="9">
    <location>
        <begin position="196"/>
        <end position="355"/>
    </location>
</feature>
<dbReference type="AlphaFoldDB" id="A0A8S1E773"/>
<dbReference type="InterPro" id="IPR001584">
    <property type="entry name" value="Integrase_cat-core"/>
</dbReference>
<dbReference type="InterPro" id="IPR041373">
    <property type="entry name" value="RT_RNaseH"/>
</dbReference>
<evidence type="ECO:0000256" key="6">
    <source>
        <dbReference type="ARBA" id="ARBA00022801"/>
    </source>
</evidence>
<dbReference type="PANTHER" id="PTHR37984">
    <property type="entry name" value="PROTEIN CBG26694"/>
    <property type="match status" value="1"/>
</dbReference>
<evidence type="ECO:0000256" key="3">
    <source>
        <dbReference type="ARBA" id="ARBA00022695"/>
    </source>
</evidence>
<keyword evidence="4" id="KW-0540">Nuclease</keyword>
<dbReference type="Gene3D" id="1.10.340.70">
    <property type="match status" value="1"/>
</dbReference>
<dbReference type="GO" id="GO:0016787">
    <property type="term" value="F:hydrolase activity"/>
    <property type="evidence" value="ECO:0007669"/>
    <property type="project" value="UniProtKB-KW"/>
</dbReference>
<keyword evidence="6" id="KW-0378">Hydrolase</keyword>
<dbReference type="Pfam" id="PF17921">
    <property type="entry name" value="Integrase_H2C2"/>
    <property type="match status" value="1"/>
</dbReference>
<dbReference type="PANTHER" id="PTHR37984:SF5">
    <property type="entry name" value="PROTEIN NYNRIN-LIKE"/>
    <property type="match status" value="1"/>
</dbReference>
<dbReference type="InterPro" id="IPR012337">
    <property type="entry name" value="RNaseH-like_sf"/>
</dbReference>
<dbReference type="GO" id="GO:0003676">
    <property type="term" value="F:nucleic acid binding"/>
    <property type="evidence" value="ECO:0007669"/>
    <property type="project" value="InterPro"/>
</dbReference>
<dbReference type="Pfam" id="PF17917">
    <property type="entry name" value="RT_RNaseH"/>
    <property type="match status" value="1"/>
</dbReference>